<organism evidence="1">
    <name type="scientific">Siphoviridae sp. ctio73</name>
    <dbReference type="NCBI Taxonomy" id="2826435"/>
    <lineage>
        <taxon>Viruses</taxon>
        <taxon>Duplodnaviria</taxon>
        <taxon>Heunggongvirae</taxon>
        <taxon>Uroviricota</taxon>
        <taxon>Caudoviricetes</taxon>
    </lineage>
</organism>
<protein>
    <submittedName>
        <fullName evidence="1">Uncharacterized protein</fullName>
    </submittedName>
</protein>
<evidence type="ECO:0000313" key="1">
    <source>
        <dbReference type="EMBL" id="DAD86900.1"/>
    </source>
</evidence>
<sequence length="70" mass="7870">MDITTRRSTRNDVVEFGIIPTLDNADDYDVAAIADDVIGQYFSATGTPYYVVDVDEDAYWDAVKRHAITH</sequence>
<dbReference type="EMBL" id="BK015009">
    <property type="protein sequence ID" value="DAD86900.1"/>
    <property type="molecule type" value="Genomic_DNA"/>
</dbReference>
<accession>A0A8S5MXG8</accession>
<name>A0A8S5MXG8_9CAUD</name>
<reference evidence="1" key="1">
    <citation type="journal article" date="2021" name="Proc. Natl. Acad. Sci. U.S.A.">
        <title>A Catalog of Tens of Thousands of Viruses from Human Metagenomes Reveals Hidden Associations with Chronic Diseases.</title>
        <authorList>
            <person name="Tisza M.J."/>
            <person name="Buck C.B."/>
        </authorList>
    </citation>
    <scope>NUCLEOTIDE SEQUENCE</scope>
    <source>
        <strain evidence="1">Ctio73</strain>
    </source>
</reference>
<proteinExistence type="predicted"/>